<evidence type="ECO:0000313" key="2">
    <source>
        <dbReference type="EMBL" id="GBN21632.1"/>
    </source>
</evidence>
<sequence length="86" mass="9865">MRVRPTSKPVKGLTPTERMIGPRAESNDERMIGPRAESNDERMIVCQIFLWIGGDYKLCFSLCDDGKDDDDKDDDDKDDHKDDDDD</sequence>
<evidence type="ECO:0000256" key="1">
    <source>
        <dbReference type="SAM" id="MobiDB-lite"/>
    </source>
</evidence>
<evidence type="ECO:0000313" key="3">
    <source>
        <dbReference type="Proteomes" id="UP000499080"/>
    </source>
</evidence>
<accession>A0A4Y2M4E6</accession>
<feature type="region of interest" description="Disordered" evidence="1">
    <location>
        <begin position="67"/>
        <end position="86"/>
    </location>
</feature>
<feature type="region of interest" description="Disordered" evidence="1">
    <location>
        <begin position="1"/>
        <end position="35"/>
    </location>
</feature>
<dbReference type="AlphaFoldDB" id="A0A4Y2M4E6"/>
<feature type="compositionally biased region" description="Basic and acidic residues" evidence="1">
    <location>
        <begin position="25"/>
        <end position="35"/>
    </location>
</feature>
<dbReference type="Proteomes" id="UP000499080">
    <property type="component" value="Unassembled WGS sequence"/>
</dbReference>
<dbReference type="EMBL" id="BGPR01006760">
    <property type="protein sequence ID" value="GBN21632.1"/>
    <property type="molecule type" value="Genomic_DNA"/>
</dbReference>
<protein>
    <submittedName>
        <fullName evidence="2">Uncharacterized protein</fullName>
    </submittedName>
</protein>
<name>A0A4Y2M4E6_ARAVE</name>
<keyword evidence="3" id="KW-1185">Reference proteome</keyword>
<gene>
    <name evidence="2" type="ORF">AVEN_135098_1</name>
</gene>
<reference evidence="2 3" key="1">
    <citation type="journal article" date="2019" name="Sci. Rep.">
        <title>Orb-weaving spider Araneus ventricosus genome elucidates the spidroin gene catalogue.</title>
        <authorList>
            <person name="Kono N."/>
            <person name="Nakamura H."/>
            <person name="Ohtoshi R."/>
            <person name="Moran D.A.P."/>
            <person name="Shinohara A."/>
            <person name="Yoshida Y."/>
            <person name="Fujiwara M."/>
            <person name="Mori M."/>
            <person name="Tomita M."/>
            <person name="Arakawa K."/>
        </authorList>
    </citation>
    <scope>NUCLEOTIDE SEQUENCE [LARGE SCALE GENOMIC DNA]</scope>
</reference>
<proteinExistence type="predicted"/>
<organism evidence="2 3">
    <name type="scientific">Araneus ventricosus</name>
    <name type="common">Orbweaver spider</name>
    <name type="synonym">Epeira ventricosa</name>
    <dbReference type="NCBI Taxonomy" id="182803"/>
    <lineage>
        <taxon>Eukaryota</taxon>
        <taxon>Metazoa</taxon>
        <taxon>Ecdysozoa</taxon>
        <taxon>Arthropoda</taxon>
        <taxon>Chelicerata</taxon>
        <taxon>Arachnida</taxon>
        <taxon>Araneae</taxon>
        <taxon>Araneomorphae</taxon>
        <taxon>Entelegynae</taxon>
        <taxon>Araneoidea</taxon>
        <taxon>Araneidae</taxon>
        <taxon>Araneus</taxon>
    </lineage>
</organism>
<comment type="caution">
    <text evidence="2">The sequence shown here is derived from an EMBL/GenBank/DDBJ whole genome shotgun (WGS) entry which is preliminary data.</text>
</comment>